<feature type="compositionally biased region" description="Low complexity" evidence="1">
    <location>
        <begin position="398"/>
        <end position="407"/>
    </location>
</feature>
<accession>A0A364N682</accession>
<organism evidence="2 3">
    <name type="scientific">Stemphylium lycopersici</name>
    <name type="common">Tomato gray leaf spot disease fungus</name>
    <name type="synonym">Thyrospora lycopersici</name>
    <dbReference type="NCBI Taxonomy" id="183478"/>
    <lineage>
        <taxon>Eukaryota</taxon>
        <taxon>Fungi</taxon>
        <taxon>Dikarya</taxon>
        <taxon>Ascomycota</taxon>
        <taxon>Pezizomycotina</taxon>
        <taxon>Dothideomycetes</taxon>
        <taxon>Pleosporomycetidae</taxon>
        <taxon>Pleosporales</taxon>
        <taxon>Pleosporineae</taxon>
        <taxon>Pleosporaceae</taxon>
        <taxon>Stemphylium</taxon>
    </lineage>
</organism>
<name>A0A364N682_STELY</name>
<feature type="region of interest" description="Disordered" evidence="1">
    <location>
        <begin position="515"/>
        <end position="639"/>
    </location>
</feature>
<dbReference type="InterPro" id="IPR053221">
    <property type="entry name" value="Burnettramic_acid_biosynth"/>
</dbReference>
<feature type="region of interest" description="Disordered" evidence="1">
    <location>
        <begin position="660"/>
        <end position="729"/>
    </location>
</feature>
<feature type="compositionally biased region" description="Polar residues" evidence="1">
    <location>
        <begin position="621"/>
        <end position="633"/>
    </location>
</feature>
<evidence type="ECO:0000313" key="3">
    <source>
        <dbReference type="Proteomes" id="UP000249619"/>
    </source>
</evidence>
<proteinExistence type="predicted"/>
<feature type="region of interest" description="Disordered" evidence="1">
    <location>
        <begin position="1"/>
        <end position="70"/>
    </location>
</feature>
<feature type="compositionally biased region" description="Acidic residues" evidence="1">
    <location>
        <begin position="586"/>
        <end position="603"/>
    </location>
</feature>
<keyword evidence="3" id="KW-1185">Reference proteome</keyword>
<feature type="compositionally biased region" description="Polar residues" evidence="1">
    <location>
        <begin position="27"/>
        <end position="40"/>
    </location>
</feature>
<dbReference type="STRING" id="183478.A0A364N682"/>
<protein>
    <submittedName>
        <fullName evidence="2">Uncharacterized protein</fullName>
    </submittedName>
</protein>
<feature type="region of interest" description="Disordered" evidence="1">
    <location>
        <begin position="441"/>
        <end position="462"/>
    </location>
</feature>
<feature type="compositionally biased region" description="Basic residues" evidence="1">
    <location>
        <begin position="660"/>
        <end position="686"/>
    </location>
</feature>
<dbReference type="AlphaFoldDB" id="A0A364N682"/>
<feature type="compositionally biased region" description="Low complexity" evidence="1">
    <location>
        <begin position="14"/>
        <end position="26"/>
    </location>
</feature>
<feature type="compositionally biased region" description="Basic residues" evidence="1">
    <location>
        <begin position="700"/>
        <end position="712"/>
    </location>
</feature>
<comment type="caution">
    <text evidence="2">The sequence shown here is derived from an EMBL/GenBank/DDBJ whole genome shotgun (WGS) entry which is preliminary data.</text>
</comment>
<dbReference type="Proteomes" id="UP000249619">
    <property type="component" value="Unassembled WGS sequence"/>
</dbReference>
<feature type="compositionally biased region" description="Polar residues" evidence="1">
    <location>
        <begin position="131"/>
        <end position="147"/>
    </location>
</feature>
<dbReference type="EMBL" id="QGDH01000044">
    <property type="protein sequence ID" value="RAR12844.1"/>
    <property type="molecule type" value="Genomic_DNA"/>
</dbReference>
<evidence type="ECO:0000313" key="2">
    <source>
        <dbReference type="EMBL" id="RAR12844.1"/>
    </source>
</evidence>
<feature type="region of interest" description="Disordered" evidence="1">
    <location>
        <begin position="382"/>
        <end position="422"/>
    </location>
</feature>
<dbReference type="PANTHER" id="PTHR38887">
    <property type="entry name" value="CHROMOSOME 21, WHOLE GENOME SHOTGUN SEQUENCE"/>
    <property type="match status" value="1"/>
</dbReference>
<evidence type="ECO:0000256" key="1">
    <source>
        <dbReference type="SAM" id="MobiDB-lite"/>
    </source>
</evidence>
<gene>
    <name evidence="2" type="ORF">DDE83_003763</name>
</gene>
<feature type="compositionally biased region" description="Polar residues" evidence="1">
    <location>
        <begin position="515"/>
        <end position="533"/>
    </location>
</feature>
<sequence>MAGPPSYPADPNFSSRPSAPSISSQSNVAFTPSATSVADSSDNEYEPTPIHSPGGPQYDDLPPSYDDARHQAVHDVRHGITPIDPNQIEAHRITQSEGPNQPEVWEYRIRGEQTDPASEQEQAPDYANYTNDKATSVPVQHFSSSESIPVGRMRSEFDSSRTTSELASAMLSRALEFTRHEPDAHAQYAPHLNRIIAIPGEGGSERPAGKHEQFLCAYTQTLHGHSVSSDEFLNFLRGLNVLLRATNTTATNLLQESLDGNSSSGIVYEYIRRANDAFFAPRGLRVSFRNESEILATLPIPSGPGQRAAVATNLLEEPRSAATRAKRLTPWIEPLNTEKLPAPSEHMHRLHEMGERFSGQMPASGTGHFTVSGNTGVRSVDAYDDPPHSIPTASEEAGCGCSQSSGSQGRGNWSPFGAPGNGLFGAPADGPFGRRGRGPFGAAGNGPFGRRGRGRCGASGPSQYGDYSIGKEWAEVGKELGKIGEEFGKMMGDWGMQFGQRANRFGMNVERMTNGSSLQQRGNPGSSYTQSNDDLPPSYEPLAGQETGFVPGDHKIQSDRAPAYMEKGKMKADDDDDASSISSDSSDSDYDSDSDSDDDEDRPDTDAMLAERIRSIDEAATASSTLGQKTPQEISRDRDFAIEKARQGKQLIDAKFAIKQAKRAARRDVKRRSRELKKAHRQRKRELRASLSSPSDGGKGKGKGKSKPKKSKAWKEEKKVYKEKRKGAG</sequence>
<feature type="region of interest" description="Disordered" evidence="1">
    <location>
        <begin position="131"/>
        <end position="161"/>
    </location>
</feature>
<reference evidence="3" key="1">
    <citation type="submission" date="2018-05" db="EMBL/GenBank/DDBJ databases">
        <title>Draft genome sequence of Stemphylium lycopersici strain CIDEFI 213.</title>
        <authorList>
            <person name="Medina R."/>
            <person name="Franco M.E.E."/>
            <person name="Lucentini C.G."/>
            <person name="Saparrat M.C.N."/>
            <person name="Balatti P.A."/>
        </authorList>
    </citation>
    <scope>NUCLEOTIDE SEQUENCE [LARGE SCALE GENOMIC DNA]</scope>
    <source>
        <strain evidence="3">CIDEFI 213</strain>
    </source>
</reference>
<dbReference type="PANTHER" id="PTHR38887:SF1">
    <property type="entry name" value="RAS MODIFICATION PROTEIN ERF4"/>
    <property type="match status" value="1"/>
</dbReference>